<feature type="region of interest" description="Disordered" evidence="1">
    <location>
        <begin position="1"/>
        <end position="23"/>
    </location>
</feature>
<organism evidence="2 3">
    <name type="scientific">Verticillium longisporum</name>
    <name type="common">Verticillium dahliae var. longisporum</name>
    <dbReference type="NCBI Taxonomy" id="100787"/>
    <lineage>
        <taxon>Eukaryota</taxon>
        <taxon>Fungi</taxon>
        <taxon>Dikarya</taxon>
        <taxon>Ascomycota</taxon>
        <taxon>Pezizomycotina</taxon>
        <taxon>Sordariomycetes</taxon>
        <taxon>Hypocreomycetidae</taxon>
        <taxon>Glomerellales</taxon>
        <taxon>Plectosphaerellaceae</taxon>
        <taxon>Verticillium</taxon>
    </lineage>
</organism>
<reference evidence="2 3" key="1">
    <citation type="submission" date="2015-05" db="EMBL/GenBank/DDBJ databases">
        <authorList>
            <person name="Wang D.B."/>
            <person name="Wang M."/>
        </authorList>
    </citation>
    <scope>NUCLEOTIDE SEQUENCE [LARGE SCALE GENOMIC DNA]</scope>
    <source>
        <strain evidence="2">VL1</strain>
    </source>
</reference>
<proteinExistence type="predicted"/>
<name>A0A0G4LSV0_VERLO</name>
<gene>
    <name evidence="2" type="ORF">BN1708_018144</name>
</gene>
<dbReference type="EMBL" id="CVQH01018491">
    <property type="protein sequence ID" value="CRK25151.1"/>
    <property type="molecule type" value="Genomic_DNA"/>
</dbReference>
<keyword evidence="3" id="KW-1185">Reference proteome</keyword>
<feature type="compositionally biased region" description="Acidic residues" evidence="1">
    <location>
        <begin position="1"/>
        <end position="13"/>
    </location>
</feature>
<dbReference type="Proteomes" id="UP000044602">
    <property type="component" value="Unassembled WGS sequence"/>
</dbReference>
<sequence>MCFFEPETEDLDTDTIAHHANAS</sequence>
<evidence type="ECO:0000313" key="2">
    <source>
        <dbReference type="EMBL" id="CRK25151.1"/>
    </source>
</evidence>
<accession>A0A0G4LSV0</accession>
<evidence type="ECO:0000313" key="3">
    <source>
        <dbReference type="Proteomes" id="UP000044602"/>
    </source>
</evidence>
<protein>
    <submittedName>
        <fullName evidence="2">Uncharacterized protein</fullName>
    </submittedName>
</protein>
<dbReference type="AlphaFoldDB" id="A0A0G4LSV0"/>
<evidence type="ECO:0000256" key="1">
    <source>
        <dbReference type="SAM" id="MobiDB-lite"/>
    </source>
</evidence>